<dbReference type="InterPro" id="IPR027417">
    <property type="entry name" value="P-loop_NTPase"/>
</dbReference>
<dbReference type="EMBL" id="CAEZUQ010000052">
    <property type="protein sequence ID" value="CAB4606906.1"/>
    <property type="molecule type" value="Genomic_DNA"/>
</dbReference>
<evidence type="ECO:0000259" key="1">
    <source>
        <dbReference type="Pfam" id="PF13521"/>
    </source>
</evidence>
<feature type="domain" description="NadR/Ttd14 AAA" evidence="1">
    <location>
        <begin position="8"/>
        <end position="161"/>
    </location>
</feature>
<reference evidence="3" key="1">
    <citation type="submission" date="2020-05" db="EMBL/GenBank/DDBJ databases">
        <authorList>
            <person name="Chiriac C."/>
            <person name="Salcher M."/>
            <person name="Ghai R."/>
            <person name="Kavagutti S V."/>
        </authorList>
    </citation>
    <scope>NUCLEOTIDE SEQUENCE</scope>
</reference>
<accession>A0A6J6H191</accession>
<dbReference type="AlphaFoldDB" id="A0A6J6H191"/>
<name>A0A6J6H191_9ZZZZ</name>
<dbReference type="SUPFAM" id="SSF52540">
    <property type="entry name" value="P-loop containing nucleoside triphosphate hydrolases"/>
    <property type="match status" value="1"/>
</dbReference>
<dbReference type="Pfam" id="PF13521">
    <property type="entry name" value="AAA_28"/>
    <property type="match status" value="1"/>
</dbReference>
<dbReference type="EMBL" id="CAEZSJ010000015">
    <property type="protein sequence ID" value="CAB4533287.1"/>
    <property type="molecule type" value="Genomic_DNA"/>
</dbReference>
<dbReference type="InterPro" id="IPR038727">
    <property type="entry name" value="NadR/Ttd14_AAA_dom"/>
</dbReference>
<sequence length="180" mass="21127">MGIQTNWCVITGGPSSGKSTVIRLLKDMGYQTTVELARHYIDLQRMNGRSTEEIRSNQRQFQHKVLNLQIDLERRLDPLELVFLDRGLPDELAYYEYFNLSPDEKLIEYLDQRLYKKIFIMDLLPLDKDYARTEDAEAQKALHKLIIETYRKRSEPVVMVPVLPPKDRVRFILDNLGLNS</sequence>
<organism evidence="3">
    <name type="scientific">freshwater metagenome</name>
    <dbReference type="NCBI Taxonomy" id="449393"/>
    <lineage>
        <taxon>unclassified sequences</taxon>
        <taxon>metagenomes</taxon>
        <taxon>ecological metagenomes</taxon>
    </lineage>
</organism>
<evidence type="ECO:0000313" key="3">
    <source>
        <dbReference type="EMBL" id="CAB4606906.1"/>
    </source>
</evidence>
<dbReference type="Gene3D" id="3.40.50.300">
    <property type="entry name" value="P-loop containing nucleotide triphosphate hydrolases"/>
    <property type="match status" value="1"/>
</dbReference>
<gene>
    <name evidence="2" type="ORF">UFOPK1425_00159</name>
    <name evidence="3" type="ORF">UFOPK1842_00544</name>
</gene>
<proteinExistence type="predicted"/>
<evidence type="ECO:0000313" key="2">
    <source>
        <dbReference type="EMBL" id="CAB4533287.1"/>
    </source>
</evidence>
<protein>
    <submittedName>
        <fullName evidence="3">Unannotated protein</fullName>
    </submittedName>
</protein>